<keyword evidence="8 12" id="KW-0067">ATP-binding</keyword>
<dbReference type="PROSITE" id="PS00181">
    <property type="entry name" value="GLNA_ATP"/>
    <property type="match status" value="1"/>
</dbReference>
<evidence type="ECO:0000256" key="14">
    <source>
        <dbReference type="PIRSR" id="PIRSR604809-50"/>
    </source>
</evidence>
<dbReference type="InterPro" id="IPR014746">
    <property type="entry name" value="Gln_synth/guanido_kin_cat_dom"/>
</dbReference>
<keyword evidence="13" id="KW-0460">Magnesium</keyword>
<evidence type="ECO:0000256" key="5">
    <source>
        <dbReference type="ARBA" id="ARBA00022490"/>
    </source>
</evidence>
<dbReference type="PANTHER" id="PTHR43407">
    <property type="entry name" value="GLUTAMINE SYNTHETASE"/>
    <property type="match status" value="1"/>
</dbReference>
<comment type="similarity">
    <text evidence="2 15 16">Belongs to the glutamine synthetase family.</text>
</comment>
<dbReference type="SUPFAM" id="SSF55931">
    <property type="entry name" value="Glutamine synthetase/guanido kinase"/>
    <property type="match status" value="1"/>
</dbReference>
<dbReference type="GO" id="GO:0005737">
    <property type="term" value="C:cytoplasm"/>
    <property type="evidence" value="ECO:0007669"/>
    <property type="project" value="UniProtKB-SubCell"/>
</dbReference>
<dbReference type="InterPro" id="IPR004809">
    <property type="entry name" value="Gln_synth_I"/>
</dbReference>
<dbReference type="GO" id="GO:0006542">
    <property type="term" value="P:glutamine biosynthetic process"/>
    <property type="evidence" value="ECO:0007669"/>
    <property type="project" value="InterPro"/>
</dbReference>
<evidence type="ECO:0000256" key="13">
    <source>
        <dbReference type="PIRSR" id="PIRSR604809-3"/>
    </source>
</evidence>
<evidence type="ECO:0000256" key="9">
    <source>
        <dbReference type="ARBA" id="ARBA00030668"/>
    </source>
</evidence>
<feature type="binding site" evidence="13">
    <location>
        <position position="142"/>
    </location>
    <ligand>
        <name>Mg(2+)</name>
        <dbReference type="ChEBI" id="CHEBI:18420"/>
        <label>1</label>
    </ligand>
</feature>
<dbReference type="InterPro" id="IPR008146">
    <property type="entry name" value="Gln_synth_cat_dom"/>
</dbReference>
<sequence length="484" mass="54492">MVWKMMVQDTLDRIKNNKIDFVDFWFVDVFGELHSVSIPSYSLNEEHFVNGLEKLDASSIRGFKSVNKSDMLLVPDLSTYVVLPPVYDDGQRKNARMFANLYESDGKNEIRYNRDSRFIASKAVEKLGKFRLTKAMWGPELEFFIFDKVNLFPSAMGAMHSYGGSGYSIKSSEAPWEGGNASTRIGLKGGYYPAQPRDTLEGIRKDICDDVYRYFGIKVEAQHHEVATSGQCEINLLYNDTLAAADGVVSVKNLVKVKARKMGKVATFMPKPIYGDNASAMHIHQSLWNGNKNAMYDPDDVSELSQIGRYYIGGLLDHASALCAISNPTTNSYKRLVPDFEAPVNICWGVGNRSSAVRVPMYLHGNEYSKRIEYRVPDPTANIYLLEAALLLAGLDGIHNKKDPGDPVEENIYQMTPEQKRKYNISSLPYTLHDALGSLQSDKKFLEDVFTSDFVDSYVEMKNSECKSFAQTPTAWEVSMYIDV</sequence>
<evidence type="ECO:0000256" key="10">
    <source>
        <dbReference type="ARBA" id="ARBA00049436"/>
    </source>
</evidence>
<dbReference type="Pfam" id="PF03951">
    <property type="entry name" value="Gln-synt_N"/>
    <property type="match status" value="1"/>
</dbReference>
<gene>
    <name evidence="19" type="primary">glnA</name>
    <name evidence="19" type="ORF">NSIN_20653</name>
</gene>
<evidence type="ECO:0000256" key="2">
    <source>
        <dbReference type="ARBA" id="ARBA00009897"/>
    </source>
</evidence>
<evidence type="ECO:0000256" key="1">
    <source>
        <dbReference type="ARBA" id="ARBA00004496"/>
    </source>
</evidence>
<proteinExistence type="inferred from homology"/>
<dbReference type="GO" id="GO:0005524">
    <property type="term" value="F:ATP binding"/>
    <property type="evidence" value="ECO:0007669"/>
    <property type="project" value="UniProtKB-KW"/>
</dbReference>
<dbReference type="Gene3D" id="3.10.20.70">
    <property type="entry name" value="Glutamine synthetase, N-terminal domain"/>
    <property type="match status" value="1"/>
</dbReference>
<evidence type="ECO:0000256" key="8">
    <source>
        <dbReference type="ARBA" id="ARBA00022840"/>
    </source>
</evidence>
<organism evidence="19 20">
    <name type="scientific">Nitrosotalea sinensis</name>
    <dbReference type="NCBI Taxonomy" id="1499975"/>
    <lineage>
        <taxon>Archaea</taxon>
        <taxon>Nitrososphaerota</taxon>
        <taxon>Nitrososphaeria</taxon>
        <taxon>Nitrosotaleales</taxon>
        <taxon>Nitrosotaleaceae</taxon>
        <taxon>Nitrosotalea</taxon>
    </lineage>
</organism>
<dbReference type="SUPFAM" id="SSF54368">
    <property type="entry name" value="Glutamine synthetase, N-terminal domain"/>
    <property type="match status" value="1"/>
</dbReference>
<feature type="binding site" evidence="12">
    <location>
        <position position="353"/>
    </location>
    <ligand>
        <name>ATP</name>
        <dbReference type="ChEBI" id="CHEBI:30616"/>
    </ligand>
</feature>
<dbReference type="SMART" id="SM01230">
    <property type="entry name" value="Gln-synt_C"/>
    <property type="match status" value="1"/>
</dbReference>
<feature type="modified residue" description="O-AMP-tyrosine" evidence="14">
    <location>
        <position position="413"/>
    </location>
</feature>
<comment type="subcellular location">
    <subcellularLocation>
        <location evidence="1">Cytoplasm</location>
    </subcellularLocation>
</comment>
<keyword evidence="13" id="KW-0479">Metal-binding</keyword>
<evidence type="ECO:0000313" key="20">
    <source>
        <dbReference type="Proteomes" id="UP000232412"/>
    </source>
</evidence>
<feature type="domain" description="GS beta-grasp" evidence="17">
    <location>
        <begin position="17"/>
        <end position="106"/>
    </location>
</feature>
<feature type="binding site" evidence="13">
    <location>
        <position position="373"/>
    </location>
    <ligand>
        <name>Mg(2+)</name>
        <dbReference type="ChEBI" id="CHEBI:18420"/>
        <label>1</label>
    </ligand>
</feature>
<comment type="catalytic activity">
    <reaction evidence="10">
        <text>L-glutamate + NH4(+) + ATP = L-glutamine + ADP + phosphate + H(+)</text>
        <dbReference type="Rhea" id="RHEA:16169"/>
        <dbReference type="ChEBI" id="CHEBI:15378"/>
        <dbReference type="ChEBI" id="CHEBI:28938"/>
        <dbReference type="ChEBI" id="CHEBI:29985"/>
        <dbReference type="ChEBI" id="CHEBI:30616"/>
        <dbReference type="ChEBI" id="CHEBI:43474"/>
        <dbReference type="ChEBI" id="CHEBI:58359"/>
        <dbReference type="ChEBI" id="CHEBI:456216"/>
        <dbReference type="EC" id="6.3.1.2"/>
    </reaction>
</comment>
<feature type="binding site" evidence="13">
    <location>
        <position position="225"/>
    </location>
    <ligand>
        <name>Mg(2+)</name>
        <dbReference type="ChEBI" id="CHEBI:18420"/>
        <label>1</label>
    </ligand>
</feature>
<evidence type="ECO:0000259" key="17">
    <source>
        <dbReference type="PROSITE" id="PS51986"/>
    </source>
</evidence>
<feature type="binding site" evidence="11">
    <location>
        <position position="375"/>
    </location>
    <ligand>
        <name>L-glutamate</name>
        <dbReference type="ChEBI" id="CHEBI:29985"/>
    </ligand>
</feature>
<dbReference type="InterPro" id="IPR036651">
    <property type="entry name" value="Gln_synt_N_sf"/>
</dbReference>
<dbReference type="EC" id="6.3.1.2" evidence="3"/>
<feature type="binding site" evidence="13">
    <location>
        <position position="233"/>
    </location>
    <ligand>
        <name>Mg(2+)</name>
        <dbReference type="ChEBI" id="CHEBI:18420"/>
        <label>1</label>
    </ligand>
</feature>
<evidence type="ECO:0000256" key="6">
    <source>
        <dbReference type="ARBA" id="ARBA00022598"/>
    </source>
</evidence>
<keyword evidence="7 12" id="KW-0547">Nucleotide-binding</keyword>
<feature type="binding site" evidence="12">
    <location>
        <position position="220"/>
    </location>
    <ligand>
        <name>ATP</name>
        <dbReference type="ChEBI" id="CHEBI:30616"/>
    </ligand>
</feature>
<evidence type="ECO:0000256" key="3">
    <source>
        <dbReference type="ARBA" id="ARBA00012937"/>
    </source>
</evidence>
<keyword evidence="14" id="KW-0597">Phosphoprotein</keyword>
<feature type="binding site" evidence="11">
    <location>
        <begin position="277"/>
        <end position="278"/>
    </location>
    <ligand>
        <name>L-glutamate</name>
        <dbReference type="ChEBI" id="CHEBI:29985"/>
    </ligand>
</feature>
<dbReference type="Gene3D" id="3.30.590.10">
    <property type="entry name" value="Glutamine synthetase/guanido kinase, catalytic domain"/>
    <property type="match status" value="1"/>
</dbReference>
<evidence type="ECO:0000256" key="15">
    <source>
        <dbReference type="PROSITE-ProRule" id="PRU01330"/>
    </source>
</evidence>
<feature type="binding site" evidence="13">
    <location>
        <position position="140"/>
    </location>
    <ligand>
        <name>Mg(2+)</name>
        <dbReference type="ChEBI" id="CHEBI:18420"/>
        <label>1</label>
    </ligand>
</feature>
<dbReference type="EMBL" id="FRFC01000003">
    <property type="protein sequence ID" value="SHO45418.1"/>
    <property type="molecule type" value="Genomic_DNA"/>
</dbReference>
<accession>A0A2H1EGI9</accession>
<dbReference type="PROSITE" id="PS51986">
    <property type="entry name" value="GS_BETA_GRASP"/>
    <property type="match status" value="1"/>
</dbReference>
<keyword evidence="5" id="KW-0963">Cytoplasm</keyword>
<evidence type="ECO:0000256" key="11">
    <source>
        <dbReference type="PIRSR" id="PIRSR604809-1"/>
    </source>
</evidence>
<dbReference type="Pfam" id="PF00120">
    <property type="entry name" value="Gln-synt_C"/>
    <property type="match status" value="1"/>
</dbReference>
<dbReference type="PANTHER" id="PTHR43407:SF1">
    <property type="entry name" value="LENGSIN"/>
    <property type="match status" value="1"/>
</dbReference>
<dbReference type="InterPro" id="IPR027303">
    <property type="entry name" value="Gln_synth_gly_rich_site"/>
</dbReference>
<dbReference type="InterPro" id="IPR008147">
    <property type="entry name" value="Gln_synt_N"/>
</dbReference>
<comment type="cofactor">
    <cofactor evidence="13">
        <name>Mg(2+)</name>
        <dbReference type="ChEBI" id="CHEBI:18420"/>
    </cofactor>
    <text evidence="13">Binds 2 Mg(2+) ions per subunit.</text>
</comment>
<protein>
    <recommendedName>
        <fullName evidence="4">Glutamine synthetase</fullName>
        <ecNumber evidence="3">6.3.1.2</ecNumber>
    </recommendedName>
    <alternativeName>
        <fullName evidence="9">Glutamate--ammonia ligase</fullName>
    </alternativeName>
</protein>
<keyword evidence="20" id="KW-1185">Reference proteome</keyword>
<dbReference type="NCBIfam" id="TIGR00653">
    <property type="entry name" value="GlnA"/>
    <property type="match status" value="1"/>
</dbReference>
<name>A0A2H1EGI9_9ARCH</name>
<keyword evidence="6 19" id="KW-0436">Ligase</keyword>
<dbReference type="Proteomes" id="UP000232412">
    <property type="component" value="Unassembled WGS sequence"/>
</dbReference>
<feature type="domain" description="GS catalytic" evidence="18">
    <location>
        <begin position="116"/>
        <end position="484"/>
    </location>
</feature>
<dbReference type="GO" id="GO:0016020">
    <property type="term" value="C:membrane"/>
    <property type="evidence" value="ECO:0007669"/>
    <property type="project" value="TreeGrafter"/>
</dbReference>
<dbReference type="GO" id="GO:0019740">
    <property type="term" value="P:nitrogen utilization"/>
    <property type="evidence" value="ECO:0007669"/>
    <property type="project" value="TreeGrafter"/>
</dbReference>
<reference evidence="20" key="1">
    <citation type="submission" date="2016-12" db="EMBL/GenBank/DDBJ databases">
        <authorList>
            <person name="Herbold C."/>
        </authorList>
    </citation>
    <scope>NUCLEOTIDE SEQUENCE [LARGE SCALE GENOMIC DNA]</scope>
</reference>
<evidence type="ECO:0000259" key="18">
    <source>
        <dbReference type="PROSITE" id="PS51987"/>
    </source>
</evidence>
<feature type="binding site" evidence="12">
    <location>
        <begin position="284"/>
        <end position="286"/>
    </location>
    <ligand>
        <name>ATP</name>
        <dbReference type="ChEBI" id="CHEBI:30616"/>
    </ligand>
</feature>
<dbReference type="GO" id="GO:0004356">
    <property type="term" value="F:glutamine synthetase activity"/>
    <property type="evidence" value="ECO:0007669"/>
    <property type="project" value="UniProtKB-EC"/>
</dbReference>
<dbReference type="FunFam" id="3.30.590.10:FF:000005">
    <property type="entry name" value="Probable glutamine synthetase"/>
    <property type="match status" value="1"/>
</dbReference>
<feature type="binding site" evidence="11">
    <location>
        <position position="341"/>
    </location>
    <ligand>
        <name>L-glutamate</name>
        <dbReference type="ChEBI" id="CHEBI:29985"/>
    </ligand>
</feature>
<dbReference type="AlphaFoldDB" id="A0A2H1EGI9"/>
<evidence type="ECO:0000256" key="7">
    <source>
        <dbReference type="ARBA" id="ARBA00022741"/>
    </source>
</evidence>
<feature type="binding site" evidence="11">
    <location>
        <position position="353"/>
    </location>
    <ligand>
        <name>L-glutamate</name>
        <dbReference type="ChEBI" id="CHEBI:29985"/>
    </ligand>
</feature>
<evidence type="ECO:0000256" key="4">
    <source>
        <dbReference type="ARBA" id="ARBA00021364"/>
    </source>
</evidence>
<dbReference type="GO" id="GO:0046872">
    <property type="term" value="F:metal ion binding"/>
    <property type="evidence" value="ECO:0007669"/>
    <property type="project" value="UniProtKB-KW"/>
</dbReference>
<evidence type="ECO:0000313" key="19">
    <source>
        <dbReference type="EMBL" id="SHO45418.1"/>
    </source>
</evidence>
<evidence type="ECO:0000256" key="12">
    <source>
        <dbReference type="PIRSR" id="PIRSR604809-2"/>
    </source>
</evidence>
<feature type="binding site" evidence="13">
    <location>
        <position position="282"/>
    </location>
    <ligand>
        <name>Mg(2+)</name>
        <dbReference type="ChEBI" id="CHEBI:18420"/>
        <label>1</label>
    </ligand>
</feature>
<evidence type="ECO:0000256" key="16">
    <source>
        <dbReference type="RuleBase" id="RU000384"/>
    </source>
</evidence>
<feature type="binding site" evidence="11">
    <location>
        <position position="335"/>
    </location>
    <ligand>
        <name>L-glutamate</name>
        <dbReference type="ChEBI" id="CHEBI:29985"/>
    </ligand>
</feature>
<dbReference type="PROSITE" id="PS51987">
    <property type="entry name" value="GS_CATALYTIC"/>
    <property type="match status" value="1"/>
</dbReference>
<dbReference type="GO" id="GO:0006576">
    <property type="term" value="P:biogenic amine metabolic process"/>
    <property type="evidence" value="ECO:0007669"/>
    <property type="project" value="UniProtKB-ARBA"/>
</dbReference>